<gene>
    <name evidence="8" type="ORF">SAMN05421753_101226</name>
</gene>
<feature type="transmembrane region" description="Helical" evidence="6">
    <location>
        <begin position="76"/>
        <end position="95"/>
    </location>
</feature>
<dbReference type="SUPFAM" id="SSF90123">
    <property type="entry name" value="ABC transporter transmembrane region"/>
    <property type="match status" value="1"/>
</dbReference>
<evidence type="ECO:0000256" key="4">
    <source>
        <dbReference type="ARBA" id="ARBA00022989"/>
    </source>
</evidence>
<dbReference type="InterPro" id="IPR036640">
    <property type="entry name" value="ABC1_TM_sf"/>
</dbReference>
<dbReference type="InterPro" id="IPR011527">
    <property type="entry name" value="ABC1_TM_dom"/>
</dbReference>
<evidence type="ECO:0000256" key="3">
    <source>
        <dbReference type="ARBA" id="ARBA00022692"/>
    </source>
</evidence>
<keyword evidence="9" id="KW-1185">Reference proteome</keyword>
<keyword evidence="5 6" id="KW-0472">Membrane</keyword>
<evidence type="ECO:0000313" key="9">
    <source>
        <dbReference type="Proteomes" id="UP000199518"/>
    </source>
</evidence>
<comment type="subcellular location">
    <subcellularLocation>
        <location evidence="1">Cell membrane</location>
        <topology evidence="1">Multi-pass membrane protein</topology>
    </subcellularLocation>
</comment>
<dbReference type="OrthoDB" id="9810134at2"/>
<dbReference type="EMBL" id="FOQD01000001">
    <property type="protein sequence ID" value="SFH57110.1"/>
    <property type="molecule type" value="Genomic_DNA"/>
</dbReference>
<evidence type="ECO:0000256" key="1">
    <source>
        <dbReference type="ARBA" id="ARBA00004651"/>
    </source>
</evidence>
<feature type="transmembrane region" description="Helical" evidence="6">
    <location>
        <begin position="34"/>
        <end position="56"/>
    </location>
</feature>
<dbReference type="PROSITE" id="PS50929">
    <property type="entry name" value="ABC_TM1F"/>
    <property type="match status" value="1"/>
</dbReference>
<reference evidence="9" key="1">
    <citation type="submission" date="2016-10" db="EMBL/GenBank/DDBJ databases">
        <authorList>
            <person name="Varghese N."/>
            <person name="Submissions S."/>
        </authorList>
    </citation>
    <scope>NUCLEOTIDE SEQUENCE [LARGE SCALE GENOMIC DNA]</scope>
    <source>
        <strain evidence="9">DSM 26348</strain>
    </source>
</reference>
<keyword evidence="8" id="KW-0067">ATP-binding</keyword>
<dbReference type="SUPFAM" id="SSF52540">
    <property type="entry name" value="P-loop containing nucleoside triphosphate hydrolases"/>
    <property type="match status" value="1"/>
</dbReference>
<dbReference type="PANTHER" id="PTHR11384">
    <property type="entry name" value="ATP-BINDING CASSETTE, SUB-FAMILY D MEMBER"/>
    <property type="match status" value="1"/>
</dbReference>
<dbReference type="Gene3D" id="1.20.1560.10">
    <property type="entry name" value="ABC transporter type 1, transmembrane domain"/>
    <property type="match status" value="1"/>
</dbReference>
<feature type="domain" description="ABC transmembrane type-1" evidence="7">
    <location>
        <begin position="38"/>
        <end position="318"/>
    </location>
</feature>
<keyword evidence="2" id="KW-0813">Transport</keyword>
<feature type="transmembrane region" description="Helical" evidence="6">
    <location>
        <begin position="144"/>
        <end position="170"/>
    </location>
</feature>
<dbReference type="Proteomes" id="UP000199518">
    <property type="component" value="Unassembled WGS sequence"/>
</dbReference>
<keyword evidence="3 6" id="KW-0812">Transmembrane</keyword>
<dbReference type="AlphaFoldDB" id="A0A1I3B4J1"/>
<evidence type="ECO:0000256" key="6">
    <source>
        <dbReference type="SAM" id="Phobius"/>
    </source>
</evidence>
<feature type="transmembrane region" description="Helical" evidence="6">
    <location>
        <begin position="268"/>
        <end position="285"/>
    </location>
</feature>
<dbReference type="GO" id="GO:0140359">
    <property type="term" value="F:ABC-type transporter activity"/>
    <property type="evidence" value="ECO:0007669"/>
    <property type="project" value="InterPro"/>
</dbReference>
<feature type="transmembrane region" description="Helical" evidence="6">
    <location>
        <begin position="176"/>
        <end position="196"/>
    </location>
</feature>
<accession>A0A1I3B4J1</accession>
<protein>
    <submittedName>
        <fullName evidence="8">Putative ATP-binding cassette transporter</fullName>
    </submittedName>
</protein>
<proteinExistence type="predicted"/>
<dbReference type="Pfam" id="PF06472">
    <property type="entry name" value="ABC_membrane_2"/>
    <property type="match status" value="1"/>
</dbReference>
<dbReference type="GO" id="GO:0005524">
    <property type="term" value="F:ATP binding"/>
    <property type="evidence" value="ECO:0007669"/>
    <property type="project" value="UniProtKB-KW"/>
</dbReference>
<dbReference type="Gene3D" id="3.40.50.300">
    <property type="entry name" value="P-loop containing nucleotide triphosphate hydrolases"/>
    <property type="match status" value="1"/>
</dbReference>
<dbReference type="RefSeq" id="WP_092047153.1">
    <property type="nucleotide sequence ID" value="NZ_FOQD01000001.1"/>
</dbReference>
<organism evidence="8 9">
    <name type="scientific">Planctomicrobium piriforme</name>
    <dbReference type="NCBI Taxonomy" id="1576369"/>
    <lineage>
        <taxon>Bacteria</taxon>
        <taxon>Pseudomonadati</taxon>
        <taxon>Planctomycetota</taxon>
        <taxon>Planctomycetia</taxon>
        <taxon>Planctomycetales</taxon>
        <taxon>Planctomycetaceae</taxon>
        <taxon>Planctomicrobium</taxon>
    </lineage>
</organism>
<feature type="transmembrane region" description="Helical" evidence="6">
    <location>
        <begin position="291"/>
        <end position="312"/>
    </location>
</feature>
<keyword evidence="8" id="KW-0547">Nucleotide-binding</keyword>
<evidence type="ECO:0000313" key="8">
    <source>
        <dbReference type="EMBL" id="SFH57110.1"/>
    </source>
</evidence>
<dbReference type="GO" id="GO:0005886">
    <property type="term" value="C:plasma membrane"/>
    <property type="evidence" value="ECO:0007669"/>
    <property type="project" value="UniProtKB-SubCell"/>
</dbReference>
<evidence type="ECO:0000256" key="2">
    <source>
        <dbReference type="ARBA" id="ARBA00022448"/>
    </source>
</evidence>
<sequence>MIEKDVAHSRQVFRQLLASGSAFFRSRVGTKAKLFTGGLLLLMLCINGMNVVNSYINRYFMSAIQVRDMDGFTFYAWMYAGGFTISTVAAVFYRFTEERLGLLWREWMTHSVTKVYLVQRMYLHTREDDSLSNPDQRITEDVKALTVTTLSFVLMMVNSTLTALFFSGVLWEISPLLFVVAVVYALAGSGMTIWLGRPLVKLNYLQSDFEADFRSDLIRLRENAEGVALSGYEGRLRGRLIHRIERLIKNAHRIILVNRNLGFFTTEYNYMIQLIPILIVAPIFMRQGVDFGIIGQSAIAFSTLVAAFSLIVTQFQSISIYGSVLSRLSEFVEVAEQSTAKNVASCIGCTVATDYFAFHDLTLFAPDETETILIDKLNVTFPPQDRVIITGPAETAKQALFRAVAGLYDAGTGRIERPPENKRVFLPEQPFLPSGTLRDALDPGLHHQHTSDTELLAVLREVGLGNVVDKYDGMTVHRNWHTLLSIQEEHLFAIARTLLIRPDFAVLDRLDTALSIEEEDRVLNLLKKHGITCISFSTRQPRPDVFDDCLELYEDGSWKWTELR</sequence>
<dbReference type="STRING" id="1576369.SAMN05421753_101226"/>
<keyword evidence="4 6" id="KW-1133">Transmembrane helix</keyword>
<dbReference type="PANTHER" id="PTHR11384:SF59">
    <property type="entry name" value="LYSOSOMAL COBALAMIN TRANSPORTER ABCD4"/>
    <property type="match status" value="1"/>
</dbReference>
<evidence type="ECO:0000256" key="5">
    <source>
        <dbReference type="ARBA" id="ARBA00023136"/>
    </source>
</evidence>
<dbReference type="InterPro" id="IPR050835">
    <property type="entry name" value="ABC_transporter_sub-D"/>
</dbReference>
<dbReference type="InterPro" id="IPR027417">
    <property type="entry name" value="P-loop_NTPase"/>
</dbReference>
<evidence type="ECO:0000259" key="7">
    <source>
        <dbReference type="PROSITE" id="PS50929"/>
    </source>
</evidence>
<name>A0A1I3B4J1_9PLAN</name>